<dbReference type="Proteomes" id="UP000786693">
    <property type="component" value="Unassembled WGS sequence"/>
</dbReference>
<organism evidence="2 3">
    <name type="scientific">Jannaschia pagri</name>
    <dbReference type="NCBI Taxonomy" id="2829797"/>
    <lineage>
        <taxon>Bacteria</taxon>
        <taxon>Pseudomonadati</taxon>
        <taxon>Pseudomonadota</taxon>
        <taxon>Alphaproteobacteria</taxon>
        <taxon>Rhodobacterales</taxon>
        <taxon>Roseobacteraceae</taxon>
        <taxon>Jannaschia</taxon>
    </lineage>
</organism>
<feature type="region of interest" description="Disordered" evidence="1">
    <location>
        <begin position="1"/>
        <end position="26"/>
    </location>
</feature>
<comment type="caution">
    <text evidence="2">The sequence shown here is derived from an EMBL/GenBank/DDBJ whole genome shotgun (WGS) entry which is preliminary data.</text>
</comment>
<evidence type="ECO:0000313" key="2">
    <source>
        <dbReference type="EMBL" id="GIT94742.1"/>
    </source>
</evidence>
<name>A0ABQ4NK26_9RHOB</name>
<protein>
    <submittedName>
        <fullName evidence="2">Uncharacterized protein</fullName>
    </submittedName>
</protein>
<reference evidence="2 3" key="1">
    <citation type="submission" date="2021-05" db="EMBL/GenBank/DDBJ databases">
        <title>Bacteria Genome sequencing.</title>
        <authorList>
            <person name="Takabe Y."/>
            <person name="Nakajima Y."/>
            <person name="Suzuki S."/>
            <person name="Shiozaki T."/>
        </authorList>
    </citation>
    <scope>NUCLEOTIDE SEQUENCE [LARGE SCALE GENOMIC DNA]</scope>
    <source>
        <strain evidence="2 3">AI_62</strain>
    </source>
</reference>
<gene>
    <name evidence="2" type="ORF">JANAI62_13650</name>
</gene>
<proteinExistence type="predicted"/>
<evidence type="ECO:0000313" key="3">
    <source>
        <dbReference type="Proteomes" id="UP000786693"/>
    </source>
</evidence>
<dbReference type="EMBL" id="BPFH01000002">
    <property type="protein sequence ID" value="GIT94742.1"/>
    <property type="molecule type" value="Genomic_DNA"/>
</dbReference>
<keyword evidence="3" id="KW-1185">Reference proteome</keyword>
<evidence type="ECO:0000256" key="1">
    <source>
        <dbReference type="SAM" id="MobiDB-lite"/>
    </source>
</evidence>
<sequence>MRKNSPVHLLPHSLPNNRYETTHREPSAVPCSVAALKTSHRDAEAPVQIQSSLRQHTVAASTEGCLRLG</sequence>
<accession>A0ABQ4NK26</accession>